<comment type="similarity">
    <text evidence="1">Belongs to the short-chain dehydrogenases/reductases (SDR) family.</text>
</comment>
<gene>
    <name evidence="5" type="ORF">UFOPK2656_02733</name>
    <name evidence="6" type="ORF">UFOPK3099_00776</name>
    <name evidence="7" type="ORF">UFOPK3267_00149</name>
    <name evidence="8" type="ORF">UFOPK3651_02727</name>
    <name evidence="9" type="ORF">UFOPK3931_03049</name>
    <name evidence="4" type="ORF">UFOPK4189_02875</name>
</gene>
<evidence type="ECO:0000313" key="6">
    <source>
        <dbReference type="EMBL" id="CAB4811557.1"/>
    </source>
</evidence>
<evidence type="ECO:0000313" key="9">
    <source>
        <dbReference type="EMBL" id="CAB5015511.1"/>
    </source>
</evidence>
<dbReference type="PRINTS" id="PR00081">
    <property type="entry name" value="GDHRDH"/>
</dbReference>
<evidence type="ECO:0000256" key="3">
    <source>
        <dbReference type="ARBA" id="ARBA00023002"/>
    </source>
</evidence>
<dbReference type="InterPro" id="IPR045313">
    <property type="entry name" value="CBR1-like"/>
</dbReference>
<evidence type="ECO:0000313" key="5">
    <source>
        <dbReference type="EMBL" id="CAB4738645.1"/>
    </source>
</evidence>
<evidence type="ECO:0000256" key="2">
    <source>
        <dbReference type="ARBA" id="ARBA00022857"/>
    </source>
</evidence>
<dbReference type="InterPro" id="IPR002347">
    <property type="entry name" value="SDR_fam"/>
</dbReference>
<evidence type="ECO:0000313" key="4">
    <source>
        <dbReference type="EMBL" id="CAB4365119.1"/>
    </source>
</evidence>
<dbReference type="SUPFAM" id="SSF51735">
    <property type="entry name" value="NAD(P)-binding Rossmann-fold domains"/>
    <property type="match status" value="1"/>
</dbReference>
<dbReference type="EMBL" id="CAFBMT010000020">
    <property type="protein sequence ID" value="CAB4949194.1"/>
    <property type="molecule type" value="Genomic_DNA"/>
</dbReference>
<dbReference type="Gene3D" id="3.40.50.720">
    <property type="entry name" value="NAD(P)-binding Rossmann-like Domain"/>
    <property type="match status" value="1"/>
</dbReference>
<dbReference type="EMBL" id="CAEZYF010000022">
    <property type="protein sequence ID" value="CAB4738645.1"/>
    <property type="molecule type" value="Genomic_DNA"/>
</dbReference>
<keyword evidence="2" id="KW-0521">NADP</keyword>
<dbReference type="EMBL" id="CAFBOL010000131">
    <property type="protein sequence ID" value="CAB5015511.1"/>
    <property type="molecule type" value="Genomic_DNA"/>
</dbReference>
<name>A0A6J6A729_9ZZZZ</name>
<protein>
    <submittedName>
        <fullName evidence="4">Unannotated protein</fullName>
    </submittedName>
</protein>
<proteinExistence type="inferred from homology"/>
<reference evidence="4" key="1">
    <citation type="submission" date="2020-05" db="EMBL/GenBank/DDBJ databases">
        <authorList>
            <person name="Chiriac C."/>
            <person name="Salcher M."/>
            <person name="Ghai R."/>
            <person name="Kavagutti S V."/>
        </authorList>
    </citation>
    <scope>NUCLEOTIDE SEQUENCE</scope>
</reference>
<dbReference type="CDD" id="cd05324">
    <property type="entry name" value="carb_red_PTCR-like_SDR_c"/>
    <property type="match status" value="1"/>
</dbReference>
<dbReference type="InterPro" id="IPR036291">
    <property type="entry name" value="NAD(P)-bd_dom_sf"/>
</dbReference>
<dbReference type="EMBL" id="CAESGF010000024">
    <property type="protein sequence ID" value="CAB4365119.1"/>
    <property type="molecule type" value="Genomic_DNA"/>
</dbReference>
<keyword evidence="3" id="KW-0560">Oxidoreductase</keyword>
<dbReference type="EMBL" id="CAFAAV010000043">
    <property type="protein sequence ID" value="CAB4811557.1"/>
    <property type="molecule type" value="Genomic_DNA"/>
</dbReference>
<dbReference type="PANTHER" id="PTHR43490:SF99">
    <property type="entry name" value="SHORT-CHAIN DEHYDROGENASE_REDUCTASE"/>
    <property type="match status" value="1"/>
</dbReference>
<evidence type="ECO:0000313" key="7">
    <source>
        <dbReference type="EMBL" id="CAB4846216.1"/>
    </source>
</evidence>
<dbReference type="Pfam" id="PF00106">
    <property type="entry name" value="adh_short"/>
    <property type="match status" value="1"/>
</dbReference>
<dbReference type="PRINTS" id="PR00080">
    <property type="entry name" value="SDRFAMILY"/>
</dbReference>
<dbReference type="EMBL" id="CAFBIY010000004">
    <property type="protein sequence ID" value="CAB4846216.1"/>
    <property type="molecule type" value="Genomic_DNA"/>
</dbReference>
<dbReference type="GO" id="GO:0016616">
    <property type="term" value="F:oxidoreductase activity, acting on the CH-OH group of donors, NAD or NADP as acceptor"/>
    <property type="evidence" value="ECO:0007669"/>
    <property type="project" value="InterPro"/>
</dbReference>
<evidence type="ECO:0000256" key="1">
    <source>
        <dbReference type="ARBA" id="ARBA00006484"/>
    </source>
</evidence>
<dbReference type="AlphaFoldDB" id="A0A6J6A729"/>
<organism evidence="4">
    <name type="scientific">freshwater metagenome</name>
    <dbReference type="NCBI Taxonomy" id="449393"/>
    <lineage>
        <taxon>unclassified sequences</taxon>
        <taxon>metagenomes</taxon>
        <taxon>ecological metagenomes</taxon>
    </lineage>
</organism>
<accession>A0A6J6A729</accession>
<dbReference type="PANTHER" id="PTHR43490">
    <property type="entry name" value="(+)-NEOMENTHOL DEHYDROGENASE"/>
    <property type="match status" value="1"/>
</dbReference>
<evidence type="ECO:0000313" key="8">
    <source>
        <dbReference type="EMBL" id="CAB4949194.1"/>
    </source>
</evidence>
<sequence length="242" mass="25454">MGERIALVTGGNKGIGFEVVRGLGAAGVTVYLGARQTALGDAATAQLRAEGHDVRFVHLDVTAANDIARAAVLMQRQHGRLDILVNNAAIGLDFTSPSLVTMESMRSIFETNTFAPVAMINALLPLLRNSPAGRIVNVSSDFGSLTLNTTPKMPHRKAISLAYPSSKAALNMITVQFAKELRESPIRINAVDPGFTDTDMTSGMGNATRSAAQAAVAIVRLALAGDDCPHGTYSNEGGPVPW</sequence>